<feature type="transmembrane region" description="Helical" evidence="1">
    <location>
        <begin position="39"/>
        <end position="60"/>
    </location>
</feature>
<name>A0A0C1QVA0_9CYAN</name>
<proteinExistence type="predicted"/>
<accession>A0A0C1QVA0</accession>
<feature type="transmembrane region" description="Helical" evidence="1">
    <location>
        <begin position="97"/>
        <end position="117"/>
    </location>
</feature>
<dbReference type="AlphaFoldDB" id="A0A0C1QVA0"/>
<feature type="transmembrane region" description="Helical" evidence="1">
    <location>
        <begin position="67"/>
        <end position="85"/>
    </location>
</feature>
<dbReference type="NCBIfam" id="NF037970">
    <property type="entry name" value="vanZ_1"/>
    <property type="match status" value="1"/>
</dbReference>
<keyword evidence="1" id="KW-0472">Membrane</keyword>
<dbReference type="OrthoDB" id="532191at2"/>
<organism evidence="3">
    <name type="scientific">Tolypothrix bouteillei VB521301</name>
    <dbReference type="NCBI Taxonomy" id="1479485"/>
    <lineage>
        <taxon>Bacteria</taxon>
        <taxon>Bacillati</taxon>
        <taxon>Cyanobacteriota</taxon>
        <taxon>Cyanophyceae</taxon>
        <taxon>Nostocales</taxon>
        <taxon>Tolypothrichaceae</taxon>
        <taxon>Tolypothrix</taxon>
    </lineage>
</organism>
<keyword evidence="4" id="KW-1185">Reference proteome</keyword>
<comment type="caution">
    <text evidence="3">The sequence shown here is derived from an EMBL/GenBank/DDBJ whole genome shotgun (WGS) entry which is preliminary data.</text>
</comment>
<evidence type="ECO:0000313" key="2">
    <source>
        <dbReference type="EMBL" id="KAF3890911.1"/>
    </source>
</evidence>
<keyword evidence="1" id="KW-0812">Transmembrane</keyword>
<dbReference type="EMBL" id="JHEG02000058">
    <property type="protein sequence ID" value="KIE09439.1"/>
    <property type="molecule type" value="Genomic_DNA"/>
</dbReference>
<reference evidence="3" key="1">
    <citation type="journal article" date="2015" name="Genome Announc.">
        <title>Draft Genome Sequence of Tolypothrix boutellei Strain VB521301.</title>
        <authorList>
            <person name="Chandrababunaidu M.M."/>
            <person name="Singh D."/>
            <person name="Sen D."/>
            <person name="Bhan S."/>
            <person name="Das S."/>
            <person name="Gupta A."/>
            <person name="Adhikary S.P."/>
            <person name="Tripathy S."/>
        </authorList>
    </citation>
    <scope>NUCLEOTIDE SEQUENCE</scope>
    <source>
        <strain evidence="3">VB521301</strain>
    </source>
</reference>
<protein>
    <submittedName>
        <fullName evidence="3">Antibiotic resistance protein VanZ</fullName>
    </submittedName>
    <submittedName>
        <fullName evidence="2">VanZ family protein</fullName>
    </submittedName>
</protein>
<sequence>MMSNRFWIFAFWFYFGILLSICISAYMKIIPTEIAQFPYYDTILHFLLIGIAAYLGHLALEKRKVQILNFLVPIAPLLVSIFTVGEEFLQKLSPHRSFDLVDLTADFCGIVLFTLLAEMTQVKKSSRG</sequence>
<keyword evidence="1" id="KW-1133">Transmembrane helix</keyword>
<reference evidence="2" key="2">
    <citation type="submission" date="2019-11" db="EMBL/GenBank/DDBJ databases">
        <title>Improved Assembly of Tolypothrix boutellei genome.</title>
        <authorList>
            <person name="Sarangi A.N."/>
            <person name="Mukherjee M."/>
            <person name="Ghosh S."/>
            <person name="Singh D."/>
            <person name="Das A."/>
            <person name="Kant S."/>
            <person name="Prusty A."/>
            <person name="Tripathy S."/>
        </authorList>
    </citation>
    <scope>NUCLEOTIDE SEQUENCE</scope>
    <source>
        <strain evidence="2">VB521301</strain>
    </source>
</reference>
<gene>
    <name evidence="2" type="primary">vanZ</name>
    <name evidence="3" type="ORF">DA73_0226750</name>
    <name evidence="2" type="ORF">DA73_0400010410</name>
</gene>
<dbReference type="PANTHER" id="PTHR28008:SF1">
    <property type="entry name" value="DOMAIN PROTEIN, PUTATIVE (AFU_ORTHOLOGUE AFUA_3G10980)-RELATED"/>
    <property type="match status" value="1"/>
</dbReference>
<dbReference type="Proteomes" id="UP000029738">
    <property type="component" value="Unassembled WGS sequence"/>
</dbReference>
<dbReference type="STRING" id="1479485.DA73_0226750"/>
<evidence type="ECO:0000313" key="3">
    <source>
        <dbReference type="EMBL" id="KIE09439.1"/>
    </source>
</evidence>
<evidence type="ECO:0000313" key="4">
    <source>
        <dbReference type="Proteomes" id="UP000029738"/>
    </source>
</evidence>
<dbReference type="EMBL" id="JHEG04000001">
    <property type="protein sequence ID" value="KAF3890911.1"/>
    <property type="molecule type" value="Genomic_DNA"/>
</dbReference>
<feature type="transmembrane region" description="Helical" evidence="1">
    <location>
        <begin position="7"/>
        <end position="27"/>
    </location>
</feature>
<dbReference type="PANTHER" id="PTHR28008">
    <property type="entry name" value="DOMAIN PROTEIN, PUTATIVE (AFU_ORTHOLOGUE AFUA_3G10980)-RELATED"/>
    <property type="match status" value="1"/>
</dbReference>
<evidence type="ECO:0000256" key="1">
    <source>
        <dbReference type="SAM" id="Phobius"/>
    </source>
</evidence>